<dbReference type="Proteomes" id="UP000593766">
    <property type="component" value="Chromosome"/>
</dbReference>
<dbReference type="KEGG" id="tcs:IMZ38_04045"/>
<reference evidence="1 2" key="1">
    <citation type="submission" date="2020-10" db="EMBL/GenBank/DDBJ databases">
        <title>Complete genome sequence of Thermosphaera aggregans strain 3507.</title>
        <authorList>
            <person name="Zayulina K.S."/>
            <person name="Elcheninov A.G."/>
            <person name="Toshchakov S.V."/>
            <person name="Kublanov I.V."/>
            <person name="Kochetkova T.V."/>
        </authorList>
    </citation>
    <scope>NUCLEOTIDE SEQUENCE [LARGE SCALE GENOMIC DNA]</scope>
    <source>
        <strain evidence="1 2">3507</strain>
    </source>
</reference>
<name>A0A7M1US35_9CREN</name>
<evidence type="ECO:0000313" key="2">
    <source>
        <dbReference type="Proteomes" id="UP000593766"/>
    </source>
</evidence>
<accession>A0A7M1US35</accession>
<dbReference type="AlphaFoldDB" id="A0A7M1US35"/>
<keyword evidence="2" id="KW-1185">Reference proteome</keyword>
<evidence type="ECO:0000313" key="1">
    <source>
        <dbReference type="EMBL" id="QOR93832.1"/>
    </source>
</evidence>
<dbReference type="GeneID" id="59454561"/>
<proteinExistence type="predicted"/>
<dbReference type="EMBL" id="CP063144">
    <property type="protein sequence ID" value="QOR93832.1"/>
    <property type="molecule type" value="Genomic_DNA"/>
</dbReference>
<organism evidence="1 2">
    <name type="scientific">Thermosphaera chiliense</name>
    <dbReference type="NCBI Taxonomy" id="3402707"/>
    <lineage>
        <taxon>Archaea</taxon>
        <taxon>Thermoproteota</taxon>
        <taxon>Thermoprotei</taxon>
        <taxon>Desulfurococcales</taxon>
        <taxon>Desulfurococcaceae</taxon>
        <taxon>Thermosphaera</taxon>
    </lineage>
</organism>
<sequence>MGEQDKKNIEEKLIPGVILDEDAEEIYYELTGSKCSKCPLRGMCG</sequence>
<protein>
    <submittedName>
        <fullName evidence="1">Uncharacterized protein</fullName>
    </submittedName>
</protein>
<dbReference type="OrthoDB" id="17939at2157"/>
<gene>
    <name evidence="1" type="ORF">IMZ38_04045</name>
</gene>
<dbReference type="RefSeq" id="WP_193435639.1">
    <property type="nucleotide sequence ID" value="NZ_CP063144.1"/>
</dbReference>